<dbReference type="EMBL" id="PUUG01000057">
    <property type="protein sequence ID" value="PQP79425.1"/>
    <property type="molecule type" value="Genomic_DNA"/>
</dbReference>
<proteinExistence type="inferred from homology"/>
<dbReference type="NCBIfam" id="TIGR00186">
    <property type="entry name" value="rRNA_methyl_3"/>
    <property type="match status" value="1"/>
</dbReference>
<dbReference type="Proteomes" id="UP000238672">
    <property type="component" value="Unassembled WGS sequence"/>
</dbReference>
<comment type="caution">
    <text evidence="5">The sequence shown here is derived from an EMBL/GenBank/DDBJ whole genome shotgun (WGS) entry which is preliminary data.</text>
</comment>
<organism evidence="5 6">
    <name type="scientific">Candidatus Phytoplasma phoenicium</name>
    <dbReference type="NCBI Taxonomy" id="198422"/>
    <lineage>
        <taxon>Bacteria</taxon>
        <taxon>Bacillati</taxon>
        <taxon>Mycoplasmatota</taxon>
        <taxon>Mollicutes</taxon>
        <taxon>Acholeplasmatales</taxon>
        <taxon>Acholeplasmataceae</taxon>
        <taxon>Candidatus Phytoplasma</taxon>
        <taxon>16SrIX (Pigeon pea witches'-broom group)</taxon>
    </lineage>
</organism>
<accession>A0A2S8NU09</accession>
<feature type="domain" description="RNA 2-O ribose methyltransferase substrate binding" evidence="4">
    <location>
        <begin position="2"/>
        <end position="74"/>
    </location>
</feature>
<dbReference type="Pfam" id="PF00588">
    <property type="entry name" value="SpoU_methylase"/>
    <property type="match status" value="1"/>
</dbReference>
<reference evidence="5 6" key="1">
    <citation type="submission" date="2018-02" db="EMBL/GenBank/DDBJ databases">
        <title>Metagenomics reveals mixed infection of spiroplasma and phytoplasma in chicory.</title>
        <authorList>
            <person name="Polano C."/>
            <person name="Moruzzi S."/>
            <person name="Ermacora P."/>
            <person name="Ferrini F."/>
            <person name="Martini M."/>
            <person name="Firrao G."/>
        </authorList>
    </citation>
    <scope>NUCLEOTIDE SEQUENCE [LARGE SCALE GENOMIC DNA]</scope>
    <source>
        <strain evidence="5 6">ChiP</strain>
    </source>
</reference>
<gene>
    <name evidence="5" type="ORF">C6B37_01885</name>
</gene>
<dbReference type="Pfam" id="PF08032">
    <property type="entry name" value="SpoU_sub_bind"/>
    <property type="match status" value="1"/>
</dbReference>
<dbReference type="CDD" id="cd18103">
    <property type="entry name" value="SpoU-like_RlmB"/>
    <property type="match status" value="1"/>
</dbReference>
<evidence type="ECO:0000313" key="6">
    <source>
        <dbReference type="Proteomes" id="UP000238672"/>
    </source>
</evidence>
<dbReference type="AlphaFoldDB" id="A0A2S8NU09"/>
<dbReference type="GO" id="GO:0005829">
    <property type="term" value="C:cytosol"/>
    <property type="evidence" value="ECO:0007669"/>
    <property type="project" value="TreeGrafter"/>
</dbReference>
<evidence type="ECO:0000313" key="5">
    <source>
        <dbReference type="EMBL" id="PQP79425.1"/>
    </source>
</evidence>
<dbReference type="SMART" id="SM00967">
    <property type="entry name" value="SpoU_sub_bind"/>
    <property type="match status" value="1"/>
</dbReference>
<dbReference type="GO" id="GO:0003723">
    <property type="term" value="F:RNA binding"/>
    <property type="evidence" value="ECO:0007669"/>
    <property type="project" value="InterPro"/>
</dbReference>
<dbReference type="InterPro" id="IPR004441">
    <property type="entry name" value="rRNA_MeTrfase_TrmH"/>
</dbReference>
<evidence type="ECO:0000256" key="3">
    <source>
        <dbReference type="ARBA" id="ARBA00022679"/>
    </source>
</evidence>
<dbReference type="PANTHER" id="PTHR46429">
    <property type="entry name" value="23S RRNA (GUANOSINE-2'-O-)-METHYLTRANSFERASE RLMB"/>
    <property type="match status" value="1"/>
</dbReference>
<comment type="similarity">
    <text evidence="1">Belongs to the class IV-like SAM-binding methyltransferase superfamily. RNA methyltransferase TrmH family.</text>
</comment>
<dbReference type="SUPFAM" id="SSF75217">
    <property type="entry name" value="alpha/beta knot"/>
    <property type="match status" value="1"/>
</dbReference>
<keyword evidence="2 5" id="KW-0489">Methyltransferase</keyword>
<dbReference type="Gene3D" id="3.40.1280.10">
    <property type="match status" value="1"/>
</dbReference>
<evidence type="ECO:0000256" key="2">
    <source>
        <dbReference type="ARBA" id="ARBA00022603"/>
    </source>
</evidence>
<dbReference type="SUPFAM" id="SSF55315">
    <property type="entry name" value="L30e-like"/>
    <property type="match status" value="1"/>
</dbReference>
<dbReference type="InterPro" id="IPR029064">
    <property type="entry name" value="Ribosomal_eL30-like_sf"/>
</dbReference>
<dbReference type="FunFam" id="3.40.1280.10:FF:000008">
    <property type="entry name" value="Group 3 RNA methyltransferase TrmH"/>
    <property type="match status" value="1"/>
</dbReference>
<dbReference type="PANTHER" id="PTHR46429:SF1">
    <property type="entry name" value="23S RRNA (GUANOSINE-2'-O-)-METHYLTRANSFERASE RLMB"/>
    <property type="match status" value="1"/>
</dbReference>
<dbReference type="GO" id="GO:0032259">
    <property type="term" value="P:methylation"/>
    <property type="evidence" value="ECO:0007669"/>
    <property type="project" value="UniProtKB-KW"/>
</dbReference>
<keyword evidence="3 5" id="KW-0808">Transferase</keyword>
<dbReference type="InterPro" id="IPR001537">
    <property type="entry name" value="SpoU_MeTrfase"/>
</dbReference>
<keyword evidence="6" id="KW-1185">Reference proteome</keyword>
<evidence type="ECO:0000259" key="4">
    <source>
        <dbReference type="SMART" id="SM00967"/>
    </source>
</evidence>
<dbReference type="InterPro" id="IPR029028">
    <property type="entry name" value="Alpha/beta_knot_MTases"/>
</dbReference>
<dbReference type="InterPro" id="IPR013123">
    <property type="entry name" value="SpoU_subst-bd"/>
</dbReference>
<sequence>MIIYGKNIIKEAIKNKRPIYNLYIDKKFKDFVFLKILKKNQLIYHLVDKHQLNEKTKNHHHQGVVAEVQDYNYYNLQDYLSLCSLQKFLILDKIHDPQNFGSILRTLATTDFDGVIIGKKNQVLLTGTVAKASSGALEYVKIFLVKNLHQTILQLKKNQVSIIGTDAQATNTFHQIPRNTSIAIILGNEGVGMSPLLKKNCDLLVKIPMKGFINSLNVSVAAALLMYFAQF</sequence>
<dbReference type="GO" id="GO:0008173">
    <property type="term" value="F:RNA methyltransferase activity"/>
    <property type="evidence" value="ECO:0007669"/>
    <property type="project" value="InterPro"/>
</dbReference>
<protein>
    <submittedName>
        <fullName evidence="5">23S rRNA (Guanosine(2251)-2'-O)-methyltransferase RlmB</fullName>
    </submittedName>
</protein>
<name>A0A2S8NU09_9MOLU</name>
<evidence type="ECO:0000256" key="1">
    <source>
        <dbReference type="ARBA" id="ARBA00007228"/>
    </source>
</evidence>
<dbReference type="GO" id="GO:0006396">
    <property type="term" value="P:RNA processing"/>
    <property type="evidence" value="ECO:0007669"/>
    <property type="project" value="InterPro"/>
</dbReference>
<dbReference type="InterPro" id="IPR029026">
    <property type="entry name" value="tRNA_m1G_MTases_N"/>
</dbReference>
<dbReference type="Gene3D" id="3.30.1330.30">
    <property type="match status" value="1"/>
</dbReference>